<proteinExistence type="predicted"/>
<evidence type="ECO:0000259" key="1">
    <source>
        <dbReference type="Pfam" id="PF03372"/>
    </source>
</evidence>
<dbReference type="RefSeq" id="WP_132315983.1">
    <property type="nucleotide sequence ID" value="NZ_FWZT01000003.1"/>
</dbReference>
<feature type="domain" description="Endonuclease/exonuclease/phosphatase" evidence="1">
    <location>
        <begin position="44"/>
        <end position="258"/>
    </location>
</feature>
<name>A0A1Y6BD95_9BACT</name>
<dbReference type="InterPro" id="IPR005135">
    <property type="entry name" value="Endo/exonuclease/phosphatase"/>
</dbReference>
<keyword evidence="2" id="KW-0540">Nuclease</keyword>
<dbReference type="SUPFAM" id="SSF56219">
    <property type="entry name" value="DNase I-like"/>
    <property type="match status" value="1"/>
</dbReference>
<dbReference type="STRING" id="1513793.SAMN06296036_103217"/>
<evidence type="ECO:0000313" key="3">
    <source>
        <dbReference type="Proteomes" id="UP000192907"/>
    </source>
</evidence>
<accession>A0A1Y6BD95</accession>
<dbReference type="Pfam" id="PF03372">
    <property type="entry name" value="Exo_endo_phos"/>
    <property type="match status" value="1"/>
</dbReference>
<dbReference type="EMBL" id="FWZT01000003">
    <property type="protein sequence ID" value="SMF01864.1"/>
    <property type="molecule type" value="Genomic_DNA"/>
</dbReference>
<protein>
    <submittedName>
        <fullName evidence="2">Metal-dependent hydrolase, endonuclease/exonuclease/phosphatase family</fullName>
    </submittedName>
</protein>
<sequence>MKCTQLLNKAWSMGLHLKVTFLFLGFTSSLGLAQDSIYESLRFMTFNIRTELAQDPGEREWAVRRGEVAHGIRFQAPDVLGLQETTPEQLEYIHQELGDSWQVSPLGQILFHRDKFVFIESGRIDLIADRWGDRYSEWIELERVASGKRFIVLNNHWGVDSLAQQGSAEIMVKRFRFVSQDQQRPTILMGDLNVQPGSRPLNTLLENTPLKNFFWGATFNAWGGVPAIQLDYIMGFKVTSDSCYIDGYQEGAEAPSDHRAIVCNLRLE</sequence>
<reference evidence="3" key="1">
    <citation type="submission" date="2017-04" db="EMBL/GenBank/DDBJ databases">
        <authorList>
            <person name="Varghese N."/>
            <person name="Submissions S."/>
        </authorList>
    </citation>
    <scope>NUCLEOTIDE SEQUENCE [LARGE SCALE GENOMIC DNA]</scope>
    <source>
        <strain evidence="3">RKEM611</strain>
    </source>
</reference>
<keyword evidence="2" id="KW-0255">Endonuclease</keyword>
<keyword evidence="2" id="KW-0378">Hydrolase</keyword>
<dbReference type="Proteomes" id="UP000192907">
    <property type="component" value="Unassembled WGS sequence"/>
</dbReference>
<dbReference type="OrthoDB" id="9793162at2"/>
<keyword evidence="2" id="KW-0269">Exonuclease</keyword>
<organism evidence="2 3">
    <name type="scientific">Pseudobacteriovorax antillogorgiicola</name>
    <dbReference type="NCBI Taxonomy" id="1513793"/>
    <lineage>
        <taxon>Bacteria</taxon>
        <taxon>Pseudomonadati</taxon>
        <taxon>Bdellovibrionota</taxon>
        <taxon>Oligoflexia</taxon>
        <taxon>Oligoflexales</taxon>
        <taxon>Pseudobacteriovoracaceae</taxon>
        <taxon>Pseudobacteriovorax</taxon>
    </lineage>
</organism>
<dbReference type="GO" id="GO:0004519">
    <property type="term" value="F:endonuclease activity"/>
    <property type="evidence" value="ECO:0007669"/>
    <property type="project" value="UniProtKB-KW"/>
</dbReference>
<dbReference type="Gene3D" id="3.60.10.10">
    <property type="entry name" value="Endonuclease/exonuclease/phosphatase"/>
    <property type="match status" value="1"/>
</dbReference>
<keyword evidence="3" id="KW-1185">Reference proteome</keyword>
<evidence type="ECO:0000313" key="2">
    <source>
        <dbReference type="EMBL" id="SMF01864.1"/>
    </source>
</evidence>
<dbReference type="InterPro" id="IPR036691">
    <property type="entry name" value="Endo/exonu/phosph_ase_sf"/>
</dbReference>
<gene>
    <name evidence="2" type="ORF">SAMN06296036_103217</name>
</gene>
<dbReference type="AlphaFoldDB" id="A0A1Y6BD95"/>
<dbReference type="GO" id="GO:0004527">
    <property type="term" value="F:exonuclease activity"/>
    <property type="evidence" value="ECO:0007669"/>
    <property type="project" value="UniProtKB-KW"/>
</dbReference>